<dbReference type="Proteomes" id="UP000886818">
    <property type="component" value="Chromosome"/>
</dbReference>
<keyword evidence="2" id="KW-1185">Reference proteome</keyword>
<name>A0ABX8RAI0_9CLOT</name>
<protein>
    <recommendedName>
        <fullName evidence="3">Transposase</fullName>
    </recommendedName>
</protein>
<sequence>MIQIDDSGSGSLIGGTCIGAMRTETKEYVYGIIPLEFYHGDAFEKKLYLDKVVDITRSLLNTLEVSKNEKIEICRGYMFDKLRLFLKENQYNFSSTSIKEPLQSKIENTFEEYAISLGLPHAFLNYTKYPFHFHRLLRWVYADYDNRVSLCKTGWKSWKKYGNLPLQLETTYIKYSRYNCLKCGNKINNNSKVKVIKYHSNKPNIIYLHLNC</sequence>
<gene>
    <name evidence="1" type="ORF">KVH43_12000</name>
</gene>
<accession>A0ABX8RAI0</accession>
<evidence type="ECO:0000313" key="1">
    <source>
        <dbReference type="EMBL" id="QXM06058.1"/>
    </source>
</evidence>
<dbReference type="EMBL" id="CP078093">
    <property type="protein sequence ID" value="QXM06058.1"/>
    <property type="molecule type" value="Genomic_DNA"/>
</dbReference>
<organism evidence="1 2">
    <name type="scientific">Crassaminicella indica</name>
    <dbReference type="NCBI Taxonomy" id="2855394"/>
    <lineage>
        <taxon>Bacteria</taxon>
        <taxon>Bacillati</taxon>
        <taxon>Bacillota</taxon>
        <taxon>Clostridia</taxon>
        <taxon>Eubacteriales</taxon>
        <taxon>Clostridiaceae</taxon>
        <taxon>Crassaminicella</taxon>
    </lineage>
</organism>
<proteinExistence type="predicted"/>
<reference evidence="1" key="1">
    <citation type="submission" date="2021-07" db="EMBL/GenBank/DDBJ databases">
        <title>Complete genome sequence of Crassaminicella sp. 143-21, isolated from a deep-sea hydrothermal vent.</title>
        <authorList>
            <person name="Li X."/>
        </authorList>
    </citation>
    <scope>NUCLEOTIDE SEQUENCE</scope>
    <source>
        <strain evidence="1">143-21</strain>
    </source>
</reference>
<evidence type="ECO:0008006" key="3">
    <source>
        <dbReference type="Google" id="ProtNLM"/>
    </source>
</evidence>
<evidence type="ECO:0000313" key="2">
    <source>
        <dbReference type="Proteomes" id="UP000886818"/>
    </source>
</evidence>